<feature type="region of interest" description="Disordered" evidence="2">
    <location>
        <begin position="119"/>
        <end position="182"/>
    </location>
</feature>
<feature type="transmembrane region" description="Helical" evidence="3">
    <location>
        <begin position="180"/>
        <end position="202"/>
    </location>
</feature>
<protein>
    <recommendedName>
        <fullName evidence="5">Yeast cell wall synthesis Kre9/Knh1-like N-terminal domain-containing protein</fullName>
    </recommendedName>
</protein>
<evidence type="ECO:0000256" key="2">
    <source>
        <dbReference type="SAM" id="MobiDB-lite"/>
    </source>
</evidence>
<dbReference type="OrthoDB" id="5316007at2759"/>
<keyword evidence="3" id="KW-1133">Transmembrane helix</keyword>
<dbReference type="PANTHER" id="PTHR35185">
    <property type="entry name" value="SERINE/THREONINE-RICH PROTEIN ADG2-RELATED"/>
    <property type="match status" value="1"/>
</dbReference>
<evidence type="ECO:0000256" key="1">
    <source>
        <dbReference type="ARBA" id="ARBA00022729"/>
    </source>
</evidence>
<dbReference type="OMA" id="SFDIYLV"/>
<dbReference type="HOGENOM" id="CLU_088618_3_0_1"/>
<name>S7S011_GLOTA</name>
<dbReference type="eggNOG" id="ENOG502S7YR">
    <property type="taxonomic scope" value="Eukaryota"/>
</dbReference>
<organism evidence="6 7">
    <name type="scientific">Gloeophyllum trabeum (strain ATCC 11539 / FP-39264 / Madison 617)</name>
    <name type="common">Brown rot fungus</name>
    <dbReference type="NCBI Taxonomy" id="670483"/>
    <lineage>
        <taxon>Eukaryota</taxon>
        <taxon>Fungi</taxon>
        <taxon>Dikarya</taxon>
        <taxon>Basidiomycota</taxon>
        <taxon>Agaricomycotina</taxon>
        <taxon>Agaricomycetes</taxon>
        <taxon>Gloeophyllales</taxon>
        <taxon>Gloeophyllaceae</taxon>
        <taxon>Gloeophyllum</taxon>
    </lineage>
</organism>
<dbReference type="PANTHER" id="PTHR35185:SF1">
    <property type="entry name" value="UPF0619 GPI-ANCHORED MEMBRANE PROTEIN C1322.10"/>
    <property type="match status" value="1"/>
</dbReference>
<keyword evidence="3" id="KW-0472">Membrane</keyword>
<feature type="compositionally biased region" description="Low complexity" evidence="2">
    <location>
        <begin position="166"/>
        <end position="179"/>
    </location>
</feature>
<feature type="signal peptide" evidence="4">
    <location>
        <begin position="1"/>
        <end position="18"/>
    </location>
</feature>
<dbReference type="Proteomes" id="UP000030669">
    <property type="component" value="Unassembled WGS sequence"/>
</dbReference>
<feature type="compositionally biased region" description="Low complexity" evidence="2">
    <location>
        <begin position="121"/>
        <end position="156"/>
    </location>
</feature>
<evidence type="ECO:0000313" key="6">
    <source>
        <dbReference type="EMBL" id="EPQ59019.1"/>
    </source>
</evidence>
<dbReference type="RefSeq" id="XP_007862118.1">
    <property type="nucleotide sequence ID" value="XM_007863927.1"/>
</dbReference>
<dbReference type="EMBL" id="KB469297">
    <property type="protein sequence ID" value="EPQ59019.1"/>
    <property type="molecule type" value="Genomic_DNA"/>
</dbReference>
<dbReference type="InterPro" id="IPR052479">
    <property type="entry name" value="GPI-anchor_Adhesion_Reg"/>
</dbReference>
<sequence>MMHSYSAIFLSLVASALAYQVTSPNAQEGWTSAGPNTVSWQRVDTDPSNFTLVLTNEDRNVLPSNNQVLIALVDGTTGSTTVPPPSNGFPVGGTFRLNFVKDAQDLNSILAQSSEFNITKSTTSSSGTSTATGTTGGTSSRSGSTMTISNGASGTSGATGAGGLNPTTSDTTTSPTSSSAALPGAGVTTGFLGLVALVGAFMA</sequence>
<evidence type="ECO:0000256" key="3">
    <source>
        <dbReference type="SAM" id="Phobius"/>
    </source>
</evidence>
<keyword evidence="7" id="KW-1185">Reference proteome</keyword>
<dbReference type="InterPro" id="IPR018466">
    <property type="entry name" value="Kre9/Knh1-like_N"/>
</dbReference>
<feature type="chain" id="PRO_5004544312" description="Yeast cell wall synthesis Kre9/Knh1-like N-terminal domain-containing protein" evidence="4">
    <location>
        <begin position="19"/>
        <end position="203"/>
    </location>
</feature>
<evidence type="ECO:0000259" key="5">
    <source>
        <dbReference type="Pfam" id="PF10342"/>
    </source>
</evidence>
<evidence type="ECO:0000256" key="4">
    <source>
        <dbReference type="SAM" id="SignalP"/>
    </source>
</evidence>
<keyword evidence="1 4" id="KW-0732">Signal</keyword>
<dbReference type="Pfam" id="PF10342">
    <property type="entry name" value="Kre9_KNH"/>
    <property type="match status" value="1"/>
</dbReference>
<gene>
    <name evidence="6" type="ORF">GLOTRDRAFT_70135</name>
</gene>
<reference evidence="6 7" key="1">
    <citation type="journal article" date="2012" name="Science">
        <title>The Paleozoic origin of enzymatic lignin decomposition reconstructed from 31 fungal genomes.</title>
        <authorList>
            <person name="Floudas D."/>
            <person name="Binder M."/>
            <person name="Riley R."/>
            <person name="Barry K."/>
            <person name="Blanchette R.A."/>
            <person name="Henrissat B."/>
            <person name="Martinez A.T."/>
            <person name="Otillar R."/>
            <person name="Spatafora J.W."/>
            <person name="Yadav J.S."/>
            <person name="Aerts A."/>
            <person name="Benoit I."/>
            <person name="Boyd A."/>
            <person name="Carlson A."/>
            <person name="Copeland A."/>
            <person name="Coutinho P.M."/>
            <person name="de Vries R.P."/>
            <person name="Ferreira P."/>
            <person name="Findley K."/>
            <person name="Foster B."/>
            <person name="Gaskell J."/>
            <person name="Glotzer D."/>
            <person name="Gorecki P."/>
            <person name="Heitman J."/>
            <person name="Hesse C."/>
            <person name="Hori C."/>
            <person name="Igarashi K."/>
            <person name="Jurgens J.A."/>
            <person name="Kallen N."/>
            <person name="Kersten P."/>
            <person name="Kohler A."/>
            <person name="Kuees U."/>
            <person name="Kumar T.K.A."/>
            <person name="Kuo A."/>
            <person name="LaButti K."/>
            <person name="Larrondo L.F."/>
            <person name="Lindquist E."/>
            <person name="Ling A."/>
            <person name="Lombard V."/>
            <person name="Lucas S."/>
            <person name="Lundell T."/>
            <person name="Martin R."/>
            <person name="McLaughlin D.J."/>
            <person name="Morgenstern I."/>
            <person name="Morin E."/>
            <person name="Murat C."/>
            <person name="Nagy L.G."/>
            <person name="Nolan M."/>
            <person name="Ohm R.A."/>
            <person name="Patyshakuliyeva A."/>
            <person name="Rokas A."/>
            <person name="Ruiz-Duenas F.J."/>
            <person name="Sabat G."/>
            <person name="Salamov A."/>
            <person name="Samejima M."/>
            <person name="Schmutz J."/>
            <person name="Slot J.C."/>
            <person name="St John F."/>
            <person name="Stenlid J."/>
            <person name="Sun H."/>
            <person name="Sun S."/>
            <person name="Syed K."/>
            <person name="Tsang A."/>
            <person name="Wiebenga A."/>
            <person name="Young D."/>
            <person name="Pisabarro A."/>
            <person name="Eastwood D.C."/>
            <person name="Martin F."/>
            <person name="Cullen D."/>
            <person name="Grigoriev I.V."/>
            <person name="Hibbett D.S."/>
        </authorList>
    </citation>
    <scope>NUCLEOTIDE SEQUENCE [LARGE SCALE GENOMIC DNA]</scope>
    <source>
        <strain evidence="6 7">ATCC 11539</strain>
    </source>
</reference>
<dbReference type="AlphaFoldDB" id="S7S011"/>
<accession>S7S011</accession>
<proteinExistence type="predicted"/>
<keyword evidence="3" id="KW-0812">Transmembrane</keyword>
<dbReference type="KEGG" id="gtr:GLOTRDRAFT_70135"/>
<dbReference type="GeneID" id="19308052"/>
<feature type="domain" description="Yeast cell wall synthesis Kre9/Knh1-like N-terminal" evidence="5">
    <location>
        <begin position="23"/>
        <end position="118"/>
    </location>
</feature>
<evidence type="ECO:0000313" key="7">
    <source>
        <dbReference type="Proteomes" id="UP000030669"/>
    </source>
</evidence>